<evidence type="ECO:0000256" key="8">
    <source>
        <dbReference type="ARBA" id="ARBA00023143"/>
    </source>
</evidence>
<evidence type="ECO:0000313" key="14">
    <source>
        <dbReference type="EMBL" id="SAI02762.1"/>
    </source>
</evidence>
<evidence type="ECO:0000256" key="1">
    <source>
        <dbReference type="ARBA" id="ARBA00004117"/>
    </source>
</evidence>
<dbReference type="PIRSF" id="PIRSF004862">
    <property type="entry name" value="FliF"/>
    <property type="match status" value="1"/>
</dbReference>
<evidence type="ECO:0000256" key="6">
    <source>
        <dbReference type="ARBA" id="ARBA00022989"/>
    </source>
</evidence>
<evidence type="ECO:0000259" key="13">
    <source>
        <dbReference type="Pfam" id="PF08345"/>
    </source>
</evidence>
<dbReference type="PANTHER" id="PTHR30046">
    <property type="entry name" value="FLAGELLAR M-RING PROTEIN"/>
    <property type="match status" value="1"/>
</dbReference>
<evidence type="ECO:0000256" key="7">
    <source>
        <dbReference type="ARBA" id="ARBA00023136"/>
    </source>
</evidence>
<feature type="transmembrane region" description="Helical" evidence="11">
    <location>
        <begin position="28"/>
        <end position="46"/>
    </location>
</feature>
<evidence type="ECO:0000256" key="9">
    <source>
        <dbReference type="PIRNR" id="PIRNR004862"/>
    </source>
</evidence>
<comment type="similarity">
    <text evidence="3 9">Belongs to the FliF family.</text>
</comment>
<gene>
    <name evidence="14" type="primary">fliF</name>
    <name evidence="14" type="ORF">SAMEA1982600_01011</name>
</gene>
<evidence type="ECO:0000256" key="10">
    <source>
        <dbReference type="SAM" id="MobiDB-lite"/>
    </source>
</evidence>
<dbReference type="AlphaFoldDB" id="A0A157M0V7"/>
<reference evidence="14 15" key="1">
    <citation type="submission" date="2016-03" db="EMBL/GenBank/DDBJ databases">
        <authorList>
            <consortium name="Pathogen Informatics"/>
        </authorList>
    </citation>
    <scope>NUCLEOTIDE SEQUENCE [LARGE SCALE GENOMIC DNA]</scope>
    <source>
        <strain evidence="14 15">NCTC13364</strain>
    </source>
</reference>
<feature type="transmembrane region" description="Helical" evidence="11">
    <location>
        <begin position="472"/>
        <end position="493"/>
    </location>
</feature>
<dbReference type="InterPro" id="IPR006182">
    <property type="entry name" value="FliF_N_dom"/>
</dbReference>
<evidence type="ECO:0000256" key="3">
    <source>
        <dbReference type="ARBA" id="ARBA00007971"/>
    </source>
</evidence>
<comment type="function">
    <text evidence="9">The M ring may be actively involved in energy transduction.</text>
</comment>
<protein>
    <recommendedName>
        <fullName evidence="9">Flagellar M-ring protein</fullName>
    </recommendedName>
</protein>
<keyword evidence="14" id="KW-0966">Cell projection</keyword>
<evidence type="ECO:0000259" key="12">
    <source>
        <dbReference type="Pfam" id="PF01514"/>
    </source>
</evidence>
<keyword evidence="5 11" id="KW-0812">Transmembrane</keyword>
<dbReference type="GO" id="GO:0071973">
    <property type="term" value="P:bacterial-type flagellum-dependent cell motility"/>
    <property type="evidence" value="ECO:0007669"/>
    <property type="project" value="InterPro"/>
</dbReference>
<feature type="compositionally biased region" description="Low complexity" evidence="10">
    <location>
        <begin position="326"/>
        <end position="373"/>
    </location>
</feature>
<evidence type="ECO:0000256" key="11">
    <source>
        <dbReference type="SAM" id="Phobius"/>
    </source>
</evidence>
<proteinExistence type="inferred from homology"/>
<keyword evidence="7 11" id="KW-0472">Membrane</keyword>
<feature type="region of interest" description="Disordered" evidence="10">
    <location>
        <begin position="278"/>
        <end position="379"/>
    </location>
</feature>
<feature type="domain" description="Flagellar M-ring C-terminal" evidence="13">
    <location>
        <begin position="341"/>
        <end position="457"/>
    </location>
</feature>
<dbReference type="GO" id="GO:0005886">
    <property type="term" value="C:plasma membrane"/>
    <property type="evidence" value="ECO:0007669"/>
    <property type="project" value="UniProtKB-SubCell"/>
</dbReference>
<feature type="domain" description="Flagellar M-ring N-terminal" evidence="12">
    <location>
        <begin position="48"/>
        <end position="222"/>
    </location>
</feature>
<dbReference type="EMBL" id="FKBS01000008">
    <property type="protein sequence ID" value="SAI02762.1"/>
    <property type="molecule type" value="Genomic_DNA"/>
</dbReference>
<accession>A0A157M0V7</accession>
<keyword evidence="14" id="KW-0282">Flagellum</keyword>
<organism evidence="14 15">
    <name type="scientific">Bordetella ansorpii</name>
    <dbReference type="NCBI Taxonomy" id="288768"/>
    <lineage>
        <taxon>Bacteria</taxon>
        <taxon>Pseudomonadati</taxon>
        <taxon>Pseudomonadota</taxon>
        <taxon>Betaproteobacteria</taxon>
        <taxon>Burkholderiales</taxon>
        <taxon>Alcaligenaceae</taxon>
        <taxon>Bordetella</taxon>
    </lineage>
</organism>
<dbReference type="PRINTS" id="PR01009">
    <property type="entry name" value="FLGMRINGFLIF"/>
</dbReference>
<dbReference type="NCBIfam" id="TIGR00206">
    <property type="entry name" value="fliF"/>
    <property type="match status" value="1"/>
</dbReference>
<keyword evidence="8 9" id="KW-0975">Bacterial flagellum</keyword>
<dbReference type="InterPro" id="IPR013556">
    <property type="entry name" value="Flag_M-ring_C"/>
</dbReference>
<dbReference type="InterPro" id="IPR043427">
    <property type="entry name" value="YscJ/FliF"/>
</dbReference>
<evidence type="ECO:0000313" key="15">
    <source>
        <dbReference type="Proteomes" id="UP000077037"/>
    </source>
</evidence>
<comment type="subcellular location">
    <subcellularLocation>
        <location evidence="1 9">Bacterial flagellum basal body</location>
    </subcellularLocation>
    <subcellularLocation>
        <location evidence="2">Cell membrane</location>
        <topology evidence="2">Multi-pass membrane protein</topology>
    </subcellularLocation>
</comment>
<sequence length="566" mass="61993">MNQQATLGASLLARFPVLEKVRTLPKPILLGAAAALVAVIAVLAMWSREPDYKVLFSNLEDRDAGAIVAALGSMNVPYRYNETGTAIMVPATRVYDARMQLAAQGLPRGGTVGFELMDNARFGASQFTEQITYQRGLEGELARSIEAMNGVQKARVHLAMPRQSLFVRERQAPTASVLLNLYPGRSLADSQVSSITWLVASSVPELTADNVSIVDQNGRLLSAPQGEGLGMDADQMRYVREVEQRAVERILTILNPLVGPGNVHAQATADVDFARREETSEVYRPNQEPGQGAVRSMQSSESRQTGVDPARGVPGALSNQVPAPTQAPLNNPQLPPGQQGQQNQQQQQQQQAQQQQNGTATGTAQAGGQAAGLSTSNRHDATTNYEVDRTISHIKQPVGVLKRMSVAVVVNYLPGKDGGDPQALPPEELNKLTDLVREAMGYSEARGDSLNVVNSQFNDAEPTVPLWRDAELIALTKTVLGWLLAIIVVLWLYRRIKPAVMNHFYPPVDPEIEEQERRDAERDAQANARAREIDRYEDNLQRARDMATKDPRAVAMVLRTWMSKDE</sequence>
<dbReference type="InterPro" id="IPR045851">
    <property type="entry name" value="AMP-bd_C_sf"/>
</dbReference>
<dbReference type="GO" id="GO:0009431">
    <property type="term" value="C:bacterial-type flagellum basal body, MS ring"/>
    <property type="evidence" value="ECO:0007669"/>
    <property type="project" value="InterPro"/>
</dbReference>
<dbReference type="InterPro" id="IPR000067">
    <property type="entry name" value="FlgMring_FliF"/>
</dbReference>
<keyword evidence="14" id="KW-0969">Cilium</keyword>
<dbReference type="Pfam" id="PF08345">
    <property type="entry name" value="YscJ_FliF_C"/>
    <property type="match status" value="1"/>
</dbReference>
<name>A0A157M0V7_9BORD</name>
<keyword evidence="4" id="KW-1003">Cell membrane</keyword>
<dbReference type="Gene3D" id="3.30.300.30">
    <property type="match status" value="1"/>
</dbReference>
<dbReference type="RefSeq" id="WP_066409369.1">
    <property type="nucleotide sequence ID" value="NZ_FKBS01000008.1"/>
</dbReference>
<keyword evidence="6 11" id="KW-1133">Transmembrane helix</keyword>
<dbReference type="GO" id="GO:0003774">
    <property type="term" value="F:cytoskeletal motor activity"/>
    <property type="evidence" value="ECO:0007669"/>
    <property type="project" value="InterPro"/>
</dbReference>
<evidence type="ECO:0000256" key="2">
    <source>
        <dbReference type="ARBA" id="ARBA00004651"/>
    </source>
</evidence>
<dbReference type="Pfam" id="PF01514">
    <property type="entry name" value="YscJ_FliF"/>
    <property type="match status" value="1"/>
</dbReference>
<dbReference type="OrthoDB" id="8554211at2"/>
<evidence type="ECO:0000256" key="4">
    <source>
        <dbReference type="ARBA" id="ARBA00022475"/>
    </source>
</evidence>
<dbReference type="Proteomes" id="UP000077037">
    <property type="component" value="Unassembled WGS sequence"/>
</dbReference>
<dbReference type="PANTHER" id="PTHR30046:SF0">
    <property type="entry name" value="FLAGELLAR M-RING PROTEIN"/>
    <property type="match status" value="1"/>
</dbReference>
<feature type="compositionally biased region" description="Polar residues" evidence="10">
    <location>
        <begin position="296"/>
        <end position="305"/>
    </location>
</feature>
<evidence type="ECO:0000256" key="5">
    <source>
        <dbReference type="ARBA" id="ARBA00022692"/>
    </source>
</evidence>